<name>A0A2I1H9A5_9GLOM</name>
<dbReference type="AlphaFoldDB" id="A0A2I1H9A5"/>
<keyword evidence="2" id="KW-1185">Reference proteome</keyword>
<accession>A0A2I1H9A5</accession>
<dbReference type="Proteomes" id="UP000234323">
    <property type="component" value="Unassembled WGS sequence"/>
</dbReference>
<reference evidence="1 2" key="1">
    <citation type="submission" date="2015-10" db="EMBL/GenBank/DDBJ databases">
        <title>Genome analyses suggest a sexual origin of heterokaryosis in a supposedly ancient asexual fungus.</title>
        <authorList>
            <person name="Ropars J."/>
            <person name="Sedzielewska K."/>
            <person name="Noel J."/>
            <person name="Charron P."/>
            <person name="Farinelli L."/>
            <person name="Marton T."/>
            <person name="Kruger M."/>
            <person name="Pelin A."/>
            <person name="Brachmann A."/>
            <person name="Corradi N."/>
        </authorList>
    </citation>
    <scope>NUCLEOTIDE SEQUENCE [LARGE SCALE GENOMIC DNA]</scope>
    <source>
        <strain evidence="1 2">A4</strain>
    </source>
</reference>
<sequence length="132" mass="15417">MFFKERDVSLLLNIQVELNLAYEDFGDNSAIFGGTPSYFEYANGNNYAIIKNDLRFAFVIVDWFEELNRIRLGCPMYRLQMTHTNLSISLVNTIDIVHFVHCCEDKECIEGNKHILFQSRLMFIICLLITVH</sequence>
<organism evidence="1 2">
    <name type="scientific">Rhizophagus irregularis</name>
    <dbReference type="NCBI Taxonomy" id="588596"/>
    <lineage>
        <taxon>Eukaryota</taxon>
        <taxon>Fungi</taxon>
        <taxon>Fungi incertae sedis</taxon>
        <taxon>Mucoromycota</taxon>
        <taxon>Glomeromycotina</taxon>
        <taxon>Glomeromycetes</taxon>
        <taxon>Glomerales</taxon>
        <taxon>Glomeraceae</taxon>
        <taxon>Rhizophagus</taxon>
    </lineage>
</organism>
<evidence type="ECO:0000313" key="2">
    <source>
        <dbReference type="Proteomes" id="UP000234323"/>
    </source>
</evidence>
<evidence type="ECO:0000313" key="1">
    <source>
        <dbReference type="EMBL" id="PKY55440.1"/>
    </source>
</evidence>
<comment type="caution">
    <text evidence="1">The sequence shown here is derived from an EMBL/GenBank/DDBJ whole genome shotgun (WGS) entry which is preliminary data.</text>
</comment>
<protein>
    <submittedName>
        <fullName evidence="1">Uncharacterized protein</fullName>
    </submittedName>
</protein>
<gene>
    <name evidence="1" type="ORF">RhiirA4_474896</name>
</gene>
<dbReference type="EMBL" id="LLXI01001855">
    <property type="protein sequence ID" value="PKY55440.1"/>
    <property type="molecule type" value="Genomic_DNA"/>
</dbReference>
<proteinExistence type="predicted"/>